<dbReference type="PANTHER" id="PTHR30469">
    <property type="entry name" value="MULTIDRUG RESISTANCE PROTEIN MDTA"/>
    <property type="match status" value="1"/>
</dbReference>
<feature type="chain" id="PRO_5004223486" evidence="5">
    <location>
        <begin position="20"/>
        <end position="367"/>
    </location>
</feature>
<dbReference type="Gene3D" id="1.10.287.470">
    <property type="entry name" value="Helix hairpin bin"/>
    <property type="match status" value="1"/>
</dbReference>
<dbReference type="eggNOG" id="COG0845">
    <property type="taxonomic scope" value="Bacteria"/>
</dbReference>
<evidence type="ECO:0000313" key="10">
    <source>
        <dbReference type="EMBL" id="ABA90237.1"/>
    </source>
</evidence>
<reference evidence="11" key="1">
    <citation type="submission" date="2005-10" db="EMBL/GenBank/DDBJ databases">
        <title>Complete sequence of Pelobacter carbinolicus DSM 2380.</title>
        <authorList>
            <person name="Copeland A."/>
            <person name="Lucas S."/>
            <person name="Lapidus A."/>
            <person name="Barry K."/>
            <person name="Detter J.C."/>
            <person name="Glavina T."/>
            <person name="Hammon N."/>
            <person name="Israni S."/>
            <person name="Pitluck S."/>
            <person name="Chertkov O."/>
            <person name="Schmutz J."/>
            <person name="Larimer F."/>
            <person name="Land M."/>
            <person name="Kyrpides N."/>
            <person name="Ivanova N."/>
            <person name="Richardson P."/>
        </authorList>
    </citation>
    <scope>NUCLEOTIDE SEQUENCE [LARGE SCALE GENOMIC DNA]</scope>
    <source>
        <strain evidence="11">DSM 2380 / NBRC 103641 / GraBd1</strain>
    </source>
</reference>
<evidence type="ECO:0000256" key="1">
    <source>
        <dbReference type="ARBA" id="ARBA00004196"/>
    </source>
</evidence>
<dbReference type="EMBL" id="CP000142">
    <property type="protein sequence ID" value="ABA90237.1"/>
    <property type="molecule type" value="Genomic_DNA"/>
</dbReference>
<dbReference type="GO" id="GO:0015562">
    <property type="term" value="F:efflux transmembrane transporter activity"/>
    <property type="evidence" value="ECO:0007669"/>
    <property type="project" value="TreeGrafter"/>
</dbReference>
<dbReference type="Proteomes" id="UP000002534">
    <property type="component" value="Chromosome"/>
</dbReference>
<dbReference type="GO" id="GO:1990281">
    <property type="term" value="C:efflux pump complex"/>
    <property type="evidence" value="ECO:0007669"/>
    <property type="project" value="TreeGrafter"/>
</dbReference>
<evidence type="ECO:0000259" key="7">
    <source>
        <dbReference type="Pfam" id="PF25917"/>
    </source>
</evidence>
<dbReference type="KEGG" id="pca:Pcar_3002"/>
<dbReference type="Gene3D" id="2.40.420.20">
    <property type="match status" value="1"/>
</dbReference>
<dbReference type="Gene3D" id="2.40.30.170">
    <property type="match status" value="1"/>
</dbReference>
<dbReference type="InterPro" id="IPR058792">
    <property type="entry name" value="Beta-barrel_RND_2"/>
</dbReference>
<evidence type="ECO:0000256" key="3">
    <source>
        <dbReference type="ARBA" id="ARBA00022448"/>
    </source>
</evidence>
<evidence type="ECO:0000256" key="2">
    <source>
        <dbReference type="ARBA" id="ARBA00009477"/>
    </source>
</evidence>
<keyword evidence="4" id="KW-0175">Coiled coil</keyword>
<gene>
    <name evidence="10" type="ordered locus">Pcar_3002</name>
</gene>
<organism evidence="10 11">
    <name type="scientific">Syntrophotalea carbinolica (strain DSM 2380 / NBRC 103641 / GraBd1)</name>
    <name type="common">Pelobacter carbinolicus</name>
    <dbReference type="NCBI Taxonomy" id="338963"/>
    <lineage>
        <taxon>Bacteria</taxon>
        <taxon>Pseudomonadati</taxon>
        <taxon>Thermodesulfobacteriota</taxon>
        <taxon>Desulfuromonadia</taxon>
        <taxon>Desulfuromonadales</taxon>
        <taxon>Syntrophotaleaceae</taxon>
        <taxon>Syntrophotalea</taxon>
    </lineage>
</organism>
<evidence type="ECO:0000256" key="5">
    <source>
        <dbReference type="SAM" id="SignalP"/>
    </source>
</evidence>
<feature type="domain" description="Multidrug resistance protein MdtA-like alpha-helical hairpin" evidence="6">
    <location>
        <begin position="97"/>
        <end position="166"/>
    </location>
</feature>
<accession>Q3A070</accession>
<dbReference type="NCBIfam" id="TIGR01730">
    <property type="entry name" value="RND_mfp"/>
    <property type="match status" value="1"/>
</dbReference>
<dbReference type="Pfam" id="PF25967">
    <property type="entry name" value="RND-MFP_C"/>
    <property type="match status" value="1"/>
</dbReference>
<keyword evidence="5" id="KW-0732">Signal</keyword>
<evidence type="ECO:0000259" key="9">
    <source>
        <dbReference type="Pfam" id="PF25967"/>
    </source>
</evidence>
<evidence type="ECO:0000256" key="4">
    <source>
        <dbReference type="SAM" id="Coils"/>
    </source>
</evidence>
<feature type="coiled-coil region" evidence="4">
    <location>
        <begin position="90"/>
        <end position="124"/>
    </location>
</feature>
<proteinExistence type="inferred from homology"/>
<dbReference type="Pfam" id="PF25954">
    <property type="entry name" value="Beta-barrel_RND_2"/>
    <property type="match status" value="1"/>
</dbReference>
<dbReference type="STRING" id="338963.Pcar_3002"/>
<dbReference type="InterPro" id="IPR006143">
    <property type="entry name" value="RND_pump_MFP"/>
</dbReference>
<dbReference type="Pfam" id="PF25876">
    <property type="entry name" value="HH_MFP_RND"/>
    <property type="match status" value="1"/>
</dbReference>
<dbReference type="RefSeq" id="WP_011342790.1">
    <property type="nucleotide sequence ID" value="NC_007498.2"/>
</dbReference>
<reference evidence="10 11" key="2">
    <citation type="journal article" date="2012" name="BMC Genomics">
        <title>The genome of Pelobacter carbinolicus reveals surprising metabolic capabilities and physiological features.</title>
        <authorList>
            <person name="Aklujkar M."/>
            <person name="Haveman S.A."/>
            <person name="Didonato R.Jr."/>
            <person name="Chertkov O."/>
            <person name="Han C.S."/>
            <person name="Land M.L."/>
            <person name="Brown P."/>
            <person name="Lovley D.R."/>
        </authorList>
    </citation>
    <scope>NUCLEOTIDE SEQUENCE [LARGE SCALE GENOMIC DNA]</scope>
    <source>
        <strain evidence="11">DSM 2380 / NBRC 103641 / GraBd1</strain>
    </source>
</reference>
<keyword evidence="10" id="KW-0449">Lipoprotein</keyword>
<protein>
    <submittedName>
        <fullName evidence="10">Efflux pump, RND family, membrane fusion lipoprotein</fullName>
    </submittedName>
</protein>
<dbReference type="InterPro" id="IPR058625">
    <property type="entry name" value="MdtA-like_BSH"/>
</dbReference>
<dbReference type="InterPro" id="IPR058627">
    <property type="entry name" value="MdtA-like_C"/>
</dbReference>
<comment type="similarity">
    <text evidence="2">Belongs to the membrane fusion protein (MFP) (TC 8.A.1) family.</text>
</comment>
<dbReference type="Pfam" id="PF25917">
    <property type="entry name" value="BSH_RND"/>
    <property type="match status" value="1"/>
</dbReference>
<keyword evidence="11" id="KW-1185">Reference proteome</keyword>
<feature type="domain" description="Multidrug resistance protein MdtA-like C-terminal permuted SH3" evidence="9">
    <location>
        <begin position="288"/>
        <end position="348"/>
    </location>
</feature>
<sequence length="367" mass="39078">MPVRFFAVLFLMLFLPACRDDGPPQAPPLRPVRSQVVQADSGHTERAFSGIAKAGQESRLSFRIPGAIEQVSVQVGDKVNAGQLIARLDATDYALQRQEAEAALAKARAQARNAEANYARVRALYENRNASRNDLDAARAGSESANAAVKASRTRLELALSQIRYTRLTAPTAGAIASVPVEAGENVGAGQVVAVLTAGAMPEVSVAVPESLIADIEQGGEVTVRFDALPQRSFVGRVTEVGVAATTYATTYPVTVRLARDNSAIRPGMAAEVTFRFRQAGEQGRRFVVPAEAVGEDREGRFVFILEPGPAGQGQVRRQPVRPGELTADGLEILAGLHNGDRIVTAGVALIHDGQTVKLLEEKEQAP</sequence>
<dbReference type="InterPro" id="IPR058624">
    <property type="entry name" value="MdtA-like_HH"/>
</dbReference>
<dbReference type="Gene3D" id="2.40.50.100">
    <property type="match status" value="1"/>
</dbReference>
<name>Q3A070_SYNC1</name>
<comment type="subcellular location">
    <subcellularLocation>
        <location evidence="1">Cell envelope</location>
    </subcellularLocation>
</comment>
<evidence type="ECO:0000313" key="11">
    <source>
        <dbReference type="Proteomes" id="UP000002534"/>
    </source>
</evidence>
<dbReference type="HOGENOM" id="CLU_018816_1_0_7"/>
<dbReference type="AlphaFoldDB" id="Q3A070"/>
<feature type="domain" description="CusB-like beta-barrel" evidence="8">
    <location>
        <begin position="204"/>
        <end position="276"/>
    </location>
</feature>
<dbReference type="OrthoDB" id="9801814at2"/>
<keyword evidence="3" id="KW-0813">Transport</keyword>
<feature type="signal peptide" evidence="5">
    <location>
        <begin position="1"/>
        <end position="19"/>
    </location>
</feature>
<dbReference type="SUPFAM" id="SSF111369">
    <property type="entry name" value="HlyD-like secretion proteins"/>
    <property type="match status" value="1"/>
</dbReference>
<evidence type="ECO:0000259" key="6">
    <source>
        <dbReference type="Pfam" id="PF25876"/>
    </source>
</evidence>
<feature type="domain" description="Multidrug resistance protein MdtA-like barrel-sandwich hybrid" evidence="7">
    <location>
        <begin position="63"/>
        <end position="196"/>
    </location>
</feature>
<evidence type="ECO:0000259" key="8">
    <source>
        <dbReference type="Pfam" id="PF25954"/>
    </source>
</evidence>